<dbReference type="InterPro" id="IPR010982">
    <property type="entry name" value="Lambda_DNA-bd_dom_sf"/>
</dbReference>
<evidence type="ECO:0000313" key="2">
    <source>
        <dbReference type="EMBL" id="MBS9478470.1"/>
    </source>
</evidence>
<dbReference type="InterPro" id="IPR001387">
    <property type="entry name" value="Cro/C1-type_HTH"/>
</dbReference>
<accession>A0ABS5R9X9</accession>
<dbReference type="PANTHER" id="PTHR35010">
    <property type="entry name" value="BLL4672 PROTEIN-RELATED"/>
    <property type="match status" value="1"/>
</dbReference>
<reference evidence="2" key="1">
    <citation type="submission" date="2021-05" db="EMBL/GenBank/DDBJ databases">
        <authorList>
            <person name="Sun Q."/>
            <person name="Inoue M."/>
        </authorList>
    </citation>
    <scope>NUCLEOTIDE SEQUENCE</scope>
    <source>
        <strain evidence="2">VKM B-3255</strain>
    </source>
</reference>
<dbReference type="PANTHER" id="PTHR35010:SF2">
    <property type="entry name" value="BLL4672 PROTEIN"/>
    <property type="match status" value="1"/>
</dbReference>
<evidence type="ECO:0000313" key="3">
    <source>
        <dbReference type="Proteomes" id="UP001166585"/>
    </source>
</evidence>
<dbReference type="Pfam" id="PF17765">
    <property type="entry name" value="MLTR_LBD"/>
    <property type="match status" value="1"/>
</dbReference>
<comment type="caution">
    <text evidence="2">The sequence shown here is derived from an EMBL/GenBank/DDBJ whole genome shotgun (WGS) entry which is preliminary data.</text>
</comment>
<dbReference type="RefSeq" id="WP_213756437.1">
    <property type="nucleotide sequence ID" value="NZ_JAHCQH010000020.1"/>
</dbReference>
<protein>
    <submittedName>
        <fullName evidence="2">Helix-turn-helix domain-containing protein</fullName>
    </submittedName>
</protein>
<name>A0ABS5R9X9_9HYPH</name>
<proteinExistence type="predicted"/>
<organism evidence="2 3">
    <name type="scientific">Ancylobacter radicis</name>
    <dbReference type="NCBI Taxonomy" id="2836179"/>
    <lineage>
        <taxon>Bacteria</taxon>
        <taxon>Pseudomonadati</taxon>
        <taxon>Pseudomonadota</taxon>
        <taxon>Alphaproteobacteria</taxon>
        <taxon>Hyphomicrobiales</taxon>
        <taxon>Xanthobacteraceae</taxon>
        <taxon>Ancylobacter</taxon>
    </lineage>
</organism>
<evidence type="ECO:0000259" key="1">
    <source>
        <dbReference type="SMART" id="SM00530"/>
    </source>
</evidence>
<dbReference type="SUPFAM" id="SSF47413">
    <property type="entry name" value="lambda repressor-like DNA-binding domains"/>
    <property type="match status" value="1"/>
</dbReference>
<dbReference type="Pfam" id="PF13560">
    <property type="entry name" value="HTH_31"/>
    <property type="match status" value="1"/>
</dbReference>
<gene>
    <name evidence="2" type="ORF">KIP89_15255</name>
</gene>
<dbReference type="Gene3D" id="3.30.450.180">
    <property type="match status" value="1"/>
</dbReference>
<dbReference type="Proteomes" id="UP001166585">
    <property type="component" value="Unassembled WGS sequence"/>
</dbReference>
<dbReference type="Gene3D" id="1.10.260.40">
    <property type="entry name" value="lambda repressor-like DNA-binding domains"/>
    <property type="match status" value="1"/>
</dbReference>
<keyword evidence="3" id="KW-1185">Reference proteome</keyword>
<dbReference type="InterPro" id="IPR041413">
    <property type="entry name" value="MLTR_LBD"/>
</dbReference>
<dbReference type="CDD" id="cd00093">
    <property type="entry name" value="HTH_XRE"/>
    <property type="match status" value="1"/>
</dbReference>
<dbReference type="SMART" id="SM00530">
    <property type="entry name" value="HTH_XRE"/>
    <property type="match status" value="1"/>
</dbReference>
<sequence length="280" mass="31310">MTTRLDSTCETNRLGAFLKDRRQRLDAAALGFGGRRRTPGLRREEVAQRAHISTTWYTWLEQGRGGAPSPRVLDSLANALMMTEAEREHLFLVGIGHPPKARIPAQQGISGRLQRFLDAMPMIPATVATSTWDIIGWNRAARLVLTDYEALAPNERNILRRMFLNPATRAAQGDWEAVARFLVATFRAESARAGEDERARELVAELSAKSADFTRLWSENDVQMTGEGVKTICHAAVGEITFEFSSFAIDGRPDLRLMAYVPANNADLEKMHRLCSRAER</sequence>
<feature type="domain" description="HTH cro/C1-type" evidence="1">
    <location>
        <begin position="17"/>
        <end position="87"/>
    </location>
</feature>
<dbReference type="EMBL" id="JAHCQH010000020">
    <property type="protein sequence ID" value="MBS9478470.1"/>
    <property type="molecule type" value="Genomic_DNA"/>
</dbReference>